<dbReference type="RefSeq" id="XP_060453582.1">
    <property type="nucleotide sequence ID" value="XM_060596606.1"/>
</dbReference>
<keyword evidence="3" id="KW-1185">Reference proteome</keyword>
<dbReference type="GeneID" id="85492187"/>
<dbReference type="KEGG" id="ccac:CcaHIS019_0110340"/>
<accession>A0AA48HZF6</accession>
<reference evidence="2" key="1">
    <citation type="journal article" date="2023" name="BMC Genomics">
        <title>Chromosome-level genome assemblies of Cutaneotrichosporon spp. (Trichosporonales, Basidiomycota) reveal imbalanced evolution between nucleotide sequences and chromosome synteny.</title>
        <authorList>
            <person name="Kobayashi Y."/>
            <person name="Kayamori A."/>
            <person name="Aoki K."/>
            <person name="Shiwa Y."/>
            <person name="Matsutani M."/>
            <person name="Fujita N."/>
            <person name="Sugita T."/>
            <person name="Iwasaki W."/>
            <person name="Tanaka N."/>
            <person name="Takashima M."/>
        </authorList>
    </citation>
    <scope>NUCLEOTIDE SEQUENCE</scope>
    <source>
        <strain evidence="2">HIS019</strain>
    </source>
</reference>
<organism evidence="2 3">
    <name type="scientific">Cutaneotrichosporon cavernicola</name>
    <dbReference type="NCBI Taxonomy" id="279322"/>
    <lineage>
        <taxon>Eukaryota</taxon>
        <taxon>Fungi</taxon>
        <taxon>Dikarya</taxon>
        <taxon>Basidiomycota</taxon>
        <taxon>Agaricomycotina</taxon>
        <taxon>Tremellomycetes</taxon>
        <taxon>Trichosporonales</taxon>
        <taxon>Trichosporonaceae</taxon>
        <taxon>Cutaneotrichosporon</taxon>
    </lineage>
</organism>
<feature type="region of interest" description="Disordered" evidence="1">
    <location>
        <begin position="1"/>
        <end position="22"/>
    </location>
</feature>
<dbReference type="Proteomes" id="UP001233271">
    <property type="component" value="Chromosome 1"/>
</dbReference>
<name>A0AA48HZF6_9TREE</name>
<evidence type="ECO:0000313" key="2">
    <source>
        <dbReference type="EMBL" id="BEI88316.1"/>
    </source>
</evidence>
<evidence type="ECO:0000256" key="1">
    <source>
        <dbReference type="SAM" id="MobiDB-lite"/>
    </source>
</evidence>
<dbReference type="AlphaFoldDB" id="A0AA48HZF6"/>
<dbReference type="EMBL" id="AP028212">
    <property type="protein sequence ID" value="BEI88316.1"/>
    <property type="molecule type" value="Genomic_DNA"/>
</dbReference>
<proteinExistence type="predicted"/>
<protein>
    <submittedName>
        <fullName evidence="2">Uncharacterized protein</fullName>
    </submittedName>
</protein>
<sequence length="407" mass="45271">MGKSKHHKAGTKSRPVSTNGKVTDLLNRVREVLQPAAPPSSVDKQLVALAVVAKVPDATATLNPNDLGIETVWEEEPPTTNPMAGLDSPIIQPKPSDPIETLQEDLASGTDNPTFGNIIDKETHSTFENAGTKLTPGAQPGRSLPNNIKPTISIPLKPTSSGSPTSSIDTDPSVKVDKARLGDRPLAWNELWAAWPILSLEEIKGARESRQPLDVFWWRDYWHLYGYCTSSDGLLLIHPPQRTASYRMSPCQIAKLWMDRGMHLQIIRQIYQLRWVNDGAQRFNNILELVKSLEEHKVAQRLSLVRQTLGSGRKNKDKEDFVQTLVEYANAFMYTLPWFEEAGALNSDINNLIKLRGLCFAMIARAAGQYSCQPTTDDRIVNIGWLATKAVLWNAQRFPVSIITSTC</sequence>
<gene>
    <name evidence="2" type="ORF">CcaverHIS019_0110340</name>
</gene>
<evidence type="ECO:0000313" key="3">
    <source>
        <dbReference type="Proteomes" id="UP001233271"/>
    </source>
</evidence>
<feature type="compositionally biased region" description="Basic residues" evidence="1">
    <location>
        <begin position="1"/>
        <end position="11"/>
    </location>
</feature>